<keyword evidence="3" id="KW-1185">Reference proteome</keyword>
<organism evidence="2 3">
    <name type="scientific">Solanum verrucosum</name>
    <dbReference type="NCBI Taxonomy" id="315347"/>
    <lineage>
        <taxon>Eukaryota</taxon>
        <taxon>Viridiplantae</taxon>
        <taxon>Streptophyta</taxon>
        <taxon>Embryophyta</taxon>
        <taxon>Tracheophyta</taxon>
        <taxon>Spermatophyta</taxon>
        <taxon>Magnoliopsida</taxon>
        <taxon>eudicotyledons</taxon>
        <taxon>Gunneridae</taxon>
        <taxon>Pentapetalae</taxon>
        <taxon>asterids</taxon>
        <taxon>lamiids</taxon>
        <taxon>Solanales</taxon>
        <taxon>Solanaceae</taxon>
        <taxon>Solanoideae</taxon>
        <taxon>Solaneae</taxon>
        <taxon>Solanum</taxon>
    </lineage>
</organism>
<dbReference type="AlphaFoldDB" id="A0AAF0U7C5"/>
<protein>
    <recommendedName>
        <fullName evidence="1">Retrotransposon gag domain-containing protein</fullName>
    </recommendedName>
</protein>
<accession>A0AAF0U7C5</accession>
<dbReference type="InterPro" id="IPR005162">
    <property type="entry name" value="Retrotrans_gag_dom"/>
</dbReference>
<dbReference type="EMBL" id="CP133619">
    <property type="protein sequence ID" value="WMV40587.1"/>
    <property type="molecule type" value="Genomic_DNA"/>
</dbReference>
<sequence length="175" mass="20518">MSGGMGLHSCIAQVDFESGHEEYVTNEKIRYGYILLTQVGIEIPEFYGSKIEEHPLEFIDEVSRVLNLVGVTLVEKAEWAVYQLKDVSLMWFSQWKRARPVEAGPMEWERFKNGFIDRFCPLEMRKAKILEFINLHQGRMSVKEYARVFTNLSRYCNISQFEITRKKLIIGKSHF</sequence>
<evidence type="ECO:0000313" key="2">
    <source>
        <dbReference type="EMBL" id="WMV40587.1"/>
    </source>
</evidence>
<dbReference type="Pfam" id="PF03732">
    <property type="entry name" value="Retrotrans_gag"/>
    <property type="match status" value="1"/>
</dbReference>
<feature type="domain" description="Retrotransposon gag" evidence="1">
    <location>
        <begin position="80"/>
        <end position="159"/>
    </location>
</feature>
<gene>
    <name evidence="2" type="ORF">MTR67_033972</name>
</gene>
<name>A0AAF0U7C5_SOLVR</name>
<evidence type="ECO:0000313" key="3">
    <source>
        <dbReference type="Proteomes" id="UP001234989"/>
    </source>
</evidence>
<reference evidence="2" key="1">
    <citation type="submission" date="2023-08" db="EMBL/GenBank/DDBJ databases">
        <title>A de novo genome assembly of Solanum verrucosum Schlechtendal, a Mexican diploid species geographically isolated from the other diploid A-genome species in potato relatives.</title>
        <authorList>
            <person name="Hosaka K."/>
        </authorList>
    </citation>
    <scope>NUCLEOTIDE SEQUENCE</scope>
    <source>
        <tissue evidence="2">Young leaves</tissue>
    </source>
</reference>
<proteinExistence type="predicted"/>
<dbReference type="Proteomes" id="UP001234989">
    <property type="component" value="Chromosome 8"/>
</dbReference>
<evidence type="ECO:0000259" key="1">
    <source>
        <dbReference type="Pfam" id="PF03732"/>
    </source>
</evidence>